<accession>A0A4S4LXH7</accession>
<dbReference type="OrthoDB" id="2943086at2759"/>
<dbReference type="EMBL" id="SGPL01000232">
    <property type="protein sequence ID" value="THH15050.1"/>
    <property type="molecule type" value="Genomic_DNA"/>
</dbReference>
<feature type="compositionally biased region" description="Basic residues" evidence="1">
    <location>
        <begin position="495"/>
        <end position="510"/>
    </location>
</feature>
<evidence type="ECO:0000256" key="1">
    <source>
        <dbReference type="SAM" id="MobiDB-lite"/>
    </source>
</evidence>
<comment type="caution">
    <text evidence="3">The sequence shown here is derived from an EMBL/GenBank/DDBJ whole genome shotgun (WGS) entry which is preliminary data.</text>
</comment>
<dbReference type="AlphaFoldDB" id="A0A4S4LXH7"/>
<gene>
    <name evidence="3" type="ORF">EW146_g5361</name>
</gene>
<sequence>MAETVTSLTTTEPPLHCYKLTLYCYLTHAGLNVQIIVFLLISLVNRGKVCGLSFSRLMPIDTTLYAGEENDWDENDWELLGNEWWRTSLSGVTWTYPHSRRRIRNMISLKGPKEPPYYHDTLLLTTSTSSRLRVCCDGCQEIRDVLCPCDLSGRTSEDVQLSPDLAGVTGAEAAVQRYELDVGFCATDETPPIGDVVPLARRVSLLRGDVPTIGLAQRDWQNHVQMIVGTVLTRLDDEDYSNAVALGARDVKHLPSILDLDLSSSDKQEPDIIDLTDSEQSVESEGPPVTPKYRRTYASAVSKNLADKLPKLHIPTVSFSSSISSSSPQLFDESLSESSYTRSSSLPPSVGHQKDDQGLEYFVNDVAKDDSTFLPTFLVNSSGRARKPHSRTREIVDRLRYSSSSRGRQLTRPNDDSEELAVSNVGRLTSETVRRLFQTDGWIPISADEHSGALSSSQGAAAIRHGEISVTTVDGVDAEDALIPFGSTIRGPPVPKKKVSGNNKSKHNRRPSNGDGWIDFTRPSASRPPPPTAPASVGRFTFPPPPVYSVMYPTVGFGMMHPYAAAPGFVPYGGVHHTYPNNAPYPAALPSFLPVPINGYPGLGYSSTAAAGGAGLRQTSW</sequence>
<feature type="region of interest" description="Disordered" evidence="1">
    <location>
        <begin position="268"/>
        <end position="293"/>
    </location>
</feature>
<evidence type="ECO:0000313" key="3">
    <source>
        <dbReference type="EMBL" id="THH15050.1"/>
    </source>
</evidence>
<evidence type="ECO:0000313" key="4">
    <source>
        <dbReference type="Proteomes" id="UP000310158"/>
    </source>
</evidence>
<dbReference type="Proteomes" id="UP000310158">
    <property type="component" value="Unassembled WGS sequence"/>
</dbReference>
<feature type="compositionally biased region" description="Acidic residues" evidence="1">
    <location>
        <begin position="271"/>
        <end position="282"/>
    </location>
</feature>
<keyword evidence="2" id="KW-0472">Membrane</keyword>
<keyword evidence="4" id="KW-1185">Reference proteome</keyword>
<feature type="transmembrane region" description="Helical" evidence="2">
    <location>
        <begin position="20"/>
        <end position="44"/>
    </location>
</feature>
<feature type="region of interest" description="Disordered" evidence="1">
    <location>
        <begin position="487"/>
        <end position="539"/>
    </location>
</feature>
<evidence type="ECO:0000256" key="2">
    <source>
        <dbReference type="SAM" id="Phobius"/>
    </source>
</evidence>
<proteinExistence type="predicted"/>
<reference evidence="3 4" key="1">
    <citation type="submission" date="2019-02" db="EMBL/GenBank/DDBJ databases">
        <title>Genome sequencing of the rare red list fungi Bondarzewia mesenterica.</title>
        <authorList>
            <person name="Buettner E."/>
            <person name="Kellner H."/>
        </authorList>
    </citation>
    <scope>NUCLEOTIDE SEQUENCE [LARGE SCALE GENOMIC DNA]</scope>
    <source>
        <strain evidence="3 4">DSM 108281</strain>
    </source>
</reference>
<keyword evidence="2" id="KW-1133">Transmembrane helix</keyword>
<protein>
    <submittedName>
        <fullName evidence="3">Uncharacterized protein</fullName>
    </submittedName>
</protein>
<organism evidence="3 4">
    <name type="scientific">Bondarzewia mesenterica</name>
    <dbReference type="NCBI Taxonomy" id="1095465"/>
    <lineage>
        <taxon>Eukaryota</taxon>
        <taxon>Fungi</taxon>
        <taxon>Dikarya</taxon>
        <taxon>Basidiomycota</taxon>
        <taxon>Agaricomycotina</taxon>
        <taxon>Agaricomycetes</taxon>
        <taxon>Russulales</taxon>
        <taxon>Bondarzewiaceae</taxon>
        <taxon>Bondarzewia</taxon>
    </lineage>
</organism>
<keyword evidence="2" id="KW-0812">Transmembrane</keyword>
<name>A0A4S4LXH7_9AGAM</name>